<dbReference type="AlphaFoldDB" id="A0A2J8K2E4"/>
<protein>
    <recommendedName>
        <fullName evidence="11">Glycogen [starch] synthase</fullName>
        <ecNumber evidence="11">2.4.1.11</ecNumber>
    </recommendedName>
</protein>
<evidence type="ECO:0000256" key="2">
    <source>
        <dbReference type="ARBA" id="ARBA00010686"/>
    </source>
</evidence>
<comment type="function">
    <text evidence="8">Glycogen synthase participates in the glycogen biosynthetic process along with glycogenin and glycogen branching enzyme. Extends the primer composed of a few glucose units formed by glycogenin by adding new glucose units to it. In this context, glycogen synthase transfers the glycosyl residue from UDP-Glc to the non-reducing end of alpha-1,4-glucan.</text>
</comment>
<evidence type="ECO:0000256" key="10">
    <source>
        <dbReference type="ARBA" id="ARBA00047345"/>
    </source>
</evidence>
<feature type="non-terminal residue" evidence="12">
    <location>
        <position position="1"/>
    </location>
</feature>
<accession>A0A2J8K2E4</accession>
<evidence type="ECO:0000256" key="7">
    <source>
        <dbReference type="ARBA" id="ARBA00023056"/>
    </source>
</evidence>
<keyword evidence="5 11" id="KW-0328">Glycosyltransferase</keyword>
<dbReference type="PANTHER" id="PTHR10176">
    <property type="entry name" value="GLYCOGEN SYNTHASE"/>
    <property type="match status" value="1"/>
</dbReference>
<evidence type="ECO:0000313" key="12">
    <source>
        <dbReference type="EMBL" id="PNI29188.1"/>
    </source>
</evidence>
<dbReference type="Gene3D" id="3.40.50.2000">
    <property type="entry name" value="Glycogen Phosphorylase B"/>
    <property type="match status" value="1"/>
</dbReference>
<organism evidence="12 13">
    <name type="scientific">Pan troglodytes</name>
    <name type="common">Chimpanzee</name>
    <dbReference type="NCBI Taxonomy" id="9598"/>
    <lineage>
        <taxon>Eukaryota</taxon>
        <taxon>Metazoa</taxon>
        <taxon>Chordata</taxon>
        <taxon>Craniata</taxon>
        <taxon>Vertebrata</taxon>
        <taxon>Euteleostomi</taxon>
        <taxon>Mammalia</taxon>
        <taxon>Eutheria</taxon>
        <taxon>Euarchontoglires</taxon>
        <taxon>Primates</taxon>
        <taxon>Haplorrhini</taxon>
        <taxon>Catarrhini</taxon>
        <taxon>Hominidae</taxon>
        <taxon>Pan</taxon>
    </lineage>
</organism>
<evidence type="ECO:0000256" key="4">
    <source>
        <dbReference type="ARBA" id="ARBA00022553"/>
    </source>
</evidence>
<comment type="catalytic activity">
    <reaction evidence="10">
        <text>[(1-&gt;4)-alpha-D-glucosyl](n) + UDP-alpha-D-glucose = [(1-&gt;4)-alpha-D-glucosyl](n+1) + UDP + H(+)</text>
        <dbReference type="Rhea" id="RHEA:18549"/>
        <dbReference type="Rhea" id="RHEA-COMP:9584"/>
        <dbReference type="Rhea" id="RHEA-COMP:9587"/>
        <dbReference type="ChEBI" id="CHEBI:15378"/>
        <dbReference type="ChEBI" id="CHEBI:15444"/>
        <dbReference type="ChEBI" id="CHEBI:58223"/>
        <dbReference type="ChEBI" id="CHEBI:58885"/>
        <dbReference type="EC" id="2.4.1.11"/>
    </reaction>
    <physiologicalReaction direction="left-to-right" evidence="10">
        <dbReference type="Rhea" id="RHEA:18550"/>
    </physiologicalReaction>
</comment>
<evidence type="ECO:0000256" key="11">
    <source>
        <dbReference type="RuleBase" id="RU363104"/>
    </source>
</evidence>
<dbReference type="GO" id="GO:0005978">
    <property type="term" value="P:glycogen biosynthetic process"/>
    <property type="evidence" value="ECO:0007669"/>
    <property type="project" value="UniProtKB-UniPathway"/>
</dbReference>
<reference evidence="12 13" key="1">
    <citation type="submission" date="2017-12" db="EMBL/GenBank/DDBJ databases">
        <title>High-resolution comparative analysis of great ape genomes.</title>
        <authorList>
            <person name="Pollen A."/>
            <person name="Hastie A."/>
            <person name="Hormozdiari F."/>
            <person name="Dougherty M."/>
            <person name="Liu R."/>
            <person name="Chaisson M."/>
            <person name="Hoppe E."/>
            <person name="Hill C."/>
            <person name="Pang A."/>
            <person name="Hillier L."/>
            <person name="Baker C."/>
            <person name="Armstrong J."/>
            <person name="Shendure J."/>
            <person name="Paten B."/>
            <person name="Wilson R."/>
            <person name="Chao H."/>
            <person name="Schneider V."/>
            <person name="Ventura M."/>
            <person name="Kronenberg Z."/>
            <person name="Murali S."/>
            <person name="Gordon D."/>
            <person name="Cantsilieris S."/>
            <person name="Munson K."/>
            <person name="Nelson B."/>
            <person name="Raja A."/>
            <person name="Underwood J."/>
            <person name="Diekhans M."/>
            <person name="Fiddes I."/>
            <person name="Haussler D."/>
            <person name="Eichler E."/>
        </authorList>
    </citation>
    <scope>NUCLEOTIDE SEQUENCE [LARGE SCALE GENOMIC DNA]</scope>
    <source>
        <strain evidence="12">Yerkes chimp pedigree #C0471</strain>
    </source>
</reference>
<evidence type="ECO:0000256" key="9">
    <source>
        <dbReference type="ARBA" id="ARBA00044021"/>
    </source>
</evidence>
<dbReference type="Pfam" id="PF05693">
    <property type="entry name" value="Glycogen_syn"/>
    <property type="match status" value="1"/>
</dbReference>
<comment type="subunit">
    <text evidence="9">Part of the GYS1-GYG1 complex, a heterooctamer composed of a tetramer of GYS1 and 2 dimers of GYG1, where each GYS1 protomer binds to one GYG1 subunit (via GYG1 C-terminus); the GYS1 tetramer may dissociate from GYG1 dimers to continue glycogen polymerization on its own.</text>
</comment>
<dbReference type="PANTHER" id="PTHR10176:SF2">
    <property type="entry name" value="GLYCOGEN [STARCH] SYNTHASE, MUSCLE"/>
    <property type="match status" value="1"/>
</dbReference>
<evidence type="ECO:0000256" key="6">
    <source>
        <dbReference type="ARBA" id="ARBA00022679"/>
    </source>
</evidence>
<keyword evidence="3" id="KW-0021">Allosteric enzyme</keyword>
<dbReference type="UniPathway" id="UPA00164"/>
<dbReference type="Proteomes" id="UP000236370">
    <property type="component" value="Unassembled WGS sequence"/>
</dbReference>
<dbReference type="EMBL" id="NBAG03000399">
    <property type="protein sequence ID" value="PNI29188.1"/>
    <property type="molecule type" value="Genomic_DNA"/>
</dbReference>
<comment type="pathway">
    <text evidence="1 11">Glycan biosynthesis; glycogen biosynthesis.</text>
</comment>
<comment type="caution">
    <text evidence="12">The sequence shown here is derived from an EMBL/GenBank/DDBJ whole genome shotgun (WGS) entry which is preliminary data.</text>
</comment>
<dbReference type="GO" id="GO:0004373">
    <property type="term" value="F:alpha-1,4-glucan glucosyltransferase (UDP-glucose donor) activity"/>
    <property type="evidence" value="ECO:0007669"/>
    <property type="project" value="UniProtKB-EC"/>
</dbReference>
<gene>
    <name evidence="12" type="ORF">CK820_G0042334</name>
</gene>
<evidence type="ECO:0000256" key="5">
    <source>
        <dbReference type="ARBA" id="ARBA00022676"/>
    </source>
</evidence>
<evidence type="ECO:0000256" key="3">
    <source>
        <dbReference type="ARBA" id="ARBA00022533"/>
    </source>
</evidence>
<comment type="function">
    <text evidence="11">Transfers the glycosyl residue from UDP-Glc to the non-reducing end of alpha-1,4-glucan.</text>
</comment>
<dbReference type="InterPro" id="IPR008631">
    <property type="entry name" value="Glycogen_synth"/>
</dbReference>
<keyword evidence="4" id="KW-0597">Phosphoprotein</keyword>
<evidence type="ECO:0000313" key="13">
    <source>
        <dbReference type="Proteomes" id="UP000236370"/>
    </source>
</evidence>
<keyword evidence="6 11" id="KW-0808">Transferase</keyword>
<keyword evidence="7 11" id="KW-0320">Glycogen biosynthesis</keyword>
<name>A0A2J8K2E4_PANTR</name>
<evidence type="ECO:0000256" key="8">
    <source>
        <dbReference type="ARBA" id="ARBA00043883"/>
    </source>
</evidence>
<evidence type="ECO:0000256" key="1">
    <source>
        <dbReference type="ARBA" id="ARBA00004964"/>
    </source>
</evidence>
<dbReference type="EC" id="2.4.1.11" evidence="11"/>
<proteinExistence type="inferred from homology"/>
<sequence length="112" mass="13236">IYILDRRFRSLDDSCSQLTSFLYSFCQQSRRQRIIQRNRTERLSDLLDWKYLGRVGPPLSYPLLANQQLLARGLWCRVQGLILLVTVAVPLSNEPGRSRWWFMLVIPALWEP</sequence>
<comment type="similarity">
    <text evidence="2 11">Belongs to the glycosyltransferase 3 family.</text>
</comment>